<evidence type="ECO:0000313" key="2">
    <source>
        <dbReference type="EMBL" id="SCW95519.1"/>
    </source>
</evidence>
<gene>
    <name evidence="2" type="ORF">SAMN05660859_0046</name>
</gene>
<feature type="region of interest" description="Disordered" evidence="1">
    <location>
        <begin position="1"/>
        <end position="51"/>
    </location>
</feature>
<sequence length="79" mass="8656">MPRTPHASKRTAYGDGMRSSLATTTSERRHLDRWRRQTSLATPSRLPSDDCLEDGLAGPELDDVYRLVGLGATCAIPAE</sequence>
<dbReference type="EMBL" id="FMTP01000010">
    <property type="protein sequence ID" value="SCW95519.1"/>
    <property type="molecule type" value="Genomic_DNA"/>
</dbReference>
<proteinExistence type="predicted"/>
<protein>
    <submittedName>
        <fullName evidence="2">Uncharacterized protein</fullName>
    </submittedName>
</protein>
<dbReference type="Proteomes" id="UP000198889">
    <property type="component" value="Unassembled WGS sequence"/>
</dbReference>
<name>A0A1G4URR7_9HYPH</name>
<evidence type="ECO:0000256" key="1">
    <source>
        <dbReference type="SAM" id="MobiDB-lite"/>
    </source>
</evidence>
<reference evidence="3" key="1">
    <citation type="submission" date="2016-10" db="EMBL/GenBank/DDBJ databases">
        <authorList>
            <person name="Varghese N."/>
            <person name="Submissions S."/>
        </authorList>
    </citation>
    <scope>NUCLEOTIDE SEQUENCE [LARGE SCALE GENOMIC DNA]</scope>
    <source>
        <strain evidence="3">CGMCC 1.1761</strain>
    </source>
</reference>
<dbReference type="RefSeq" id="WP_091444080.1">
    <property type="nucleotide sequence ID" value="NZ_FMTP01000010.1"/>
</dbReference>
<evidence type="ECO:0000313" key="3">
    <source>
        <dbReference type="Proteomes" id="UP000198889"/>
    </source>
</evidence>
<organism evidence="2 3">
    <name type="scientific">Ancylobacter rudongensis</name>
    <dbReference type="NCBI Taxonomy" id="177413"/>
    <lineage>
        <taxon>Bacteria</taxon>
        <taxon>Pseudomonadati</taxon>
        <taxon>Pseudomonadota</taxon>
        <taxon>Alphaproteobacteria</taxon>
        <taxon>Hyphomicrobiales</taxon>
        <taxon>Xanthobacteraceae</taxon>
        <taxon>Ancylobacter</taxon>
    </lineage>
</organism>
<keyword evidence="3" id="KW-1185">Reference proteome</keyword>
<accession>A0A1G4URR7</accession>
<dbReference type="AlphaFoldDB" id="A0A1G4URR7"/>